<sequence>MATSTAFQICLLGNWVLQSRADTGLPRLWGQPTTSPLHTVQVFQACPPGFLLLGSHTHRDPAGTTSDYRLESGARYRLLTAWAVLPKDCSLRWLL</sequence>
<accession>A0AAD9M0W8</accession>
<evidence type="ECO:0000256" key="1">
    <source>
        <dbReference type="SAM" id="SignalP"/>
    </source>
</evidence>
<evidence type="ECO:0000313" key="2">
    <source>
        <dbReference type="EMBL" id="KAK2027882.1"/>
    </source>
</evidence>
<keyword evidence="3" id="KW-1185">Reference proteome</keyword>
<evidence type="ECO:0000313" key="3">
    <source>
        <dbReference type="Proteomes" id="UP001232148"/>
    </source>
</evidence>
<gene>
    <name evidence="2" type="ORF">LX32DRAFT_640485</name>
</gene>
<organism evidence="2 3">
    <name type="scientific">Colletotrichum zoysiae</name>
    <dbReference type="NCBI Taxonomy" id="1216348"/>
    <lineage>
        <taxon>Eukaryota</taxon>
        <taxon>Fungi</taxon>
        <taxon>Dikarya</taxon>
        <taxon>Ascomycota</taxon>
        <taxon>Pezizomycotina</taxon>
        <taxon>Sordariomycetes</taxon>
        <taxon>Hypocreomycetidae</taxon>
        <taxon>Glomerellales</taxon>
        <taxon>Glomerellaceae</taxon>
        <taxon>Colletotrichum</taxon>
        <taxon>Colletotrichum graminicola species complex</taxon>
    </lineage>
</organism>
<name>A0AAD9M0W8_9PEZI</name>
<proteinExistence type="predicted"/>
<protein>
    <submittedName>
        <fullName evidence="2">Uncharacterized protein</fullName>
    </submittedName>
</protein>
<comment type="caution">
    <text evidence="2">The sequence shown here is derived from an EMBL/GenBank/DDBJ whole genome shotgun (WGS) entry which is preliminary data.</text>
</comment>
<feature type="chain" id="PRO_5041900184" evidence="1">
    <location>
        <begin position="22"/>
        <end position="95"/>
    </location>
</feature>
<reference evidence="2" key="1">
    <citation type="submission" date="2021-06" db="EMBL/GenBank/DDBJ databases">
        <title>Comparative genomics, transcriptomics and evolutionary studies reveal genomic signatures of adaptation to plant cell wall in hemibiotrophic fungi.</title>
        <authorList>
            <consortium name="DOE Joint Genome Institute"/>
            <person name="Baroncelli R."/>
            <person name="Diaz J.F."/>
            <person name="Benocci T."/>
            <person name="Peng M."/>
            <person name="Battaglia E."/>
            <person name="Haridas S."/>
            <person name="Andreopoulos W."/>
            <person name="Labutti K."/>
            <person name="Pangilinan J."/>
            <person name="Floch G.L."/>
            <person name="Makela M.R."/>
            <person name="Henrissat B."/>
            <person name="Grigoriev I.V."/>
            <person name="Crouch J.A."/>
            <person name="De Vries R.P."/>
            <person name="Sukno S.A."/>
            <person name="Thon M.R."/>
        </authorList>
    </citation>
    <scope>NUCLEOTIDE SEQUENCE</scope>
    <source>
        <strain evidence="2">MAFF235873</strain>
    </source>
</reference>
<dbReference type="Proteomes" id="UP001232148">
    <property type="component" value="Unassembled WGS sequence"/>
</dbReference>
<keyword evidence="1" id="KW-0732">Signal</keyword>
<feature type="signal peptide" evidence="1">
    <location>
        <begin position="1"/>
        <end position="21"/>
    </location>
</feature>
<dbReference type="AlphaFoldDB" id="A0AAD9M0W8"/>
<dbReference type="EMBL" id="MU842887">
    <property type="protein sequence ID" value="KAK2027882.1"/>
    <property type="molecule type" value="Genomic_DNA"/>
</dbReference>